<feature type="region of interest" description="Disordered" evidence="3">
    <location>
        <begin position="1273"/>
        <end position="1298"/>
    </location>
</feature>
<dbReference type="RefSeq" id="WP_146428868.1">
    <property type="nucleotide sequence ID" value="NZ_SJPF01000001.1"/>
</dbReference>
<dbReference type="InterPro" id="IPR050473">
    <property type="entry name" value="A2M/Complement_sys"/>
</dbReference>
<feature type="region of interest" description="Disordered" evidence="3">
    <location>
        <begin position="981"/>
        <end position="1104"/>
    </location>
</feature>
<evidence type="ECO:0000259" key="5">
    <source>
        <dbReference type="Pfam" id="PF01835"/>
    </source>
</evidence>
<feature type="region of interest" description="Disordered" evidence="3">
    <location>
        <begin position="918"/>
        <end position="966"/>
    </location>
</feature>
<gene>
    <name evidence="6" type="ORF">Enr8_03230</name>
</gene>
<sequence length="1298" mass="138239">MTDHDENRQQLLELIYGLLSDDEASQLATRIGRDPELARAYAEIKEQTDLLAAAVRFPGAAKPDFAAWKKQAKEENRAERLRSADGFVRTMQALTALAAAVLILASAAAVVLNQRGDMARSNTPAATEMAATEMGAFDDADMAMASLRSSAIELEVSGPRVLNSEVSNRFVVSVSNEARVSDPAEISYNFKSPQGETFAAGKQLANNGLAKIELPAAQAMAGAKLQVEARQGRQWAEVESPELAAAPPATVTSLAVDRPLVRAGDTIRWRSNTLTSQTQQPIDGLVAFEILDPQQQRVAGYVDQGQSRQGIAASDWKLPLDAVAGNYSLIAKNADGVADVTRFQVDPLAPPVWNARLDFAQDFFTPGQPIAASLQMQTQTGQPLANQKLQMRQIVDGRLIAEPQEIETSPTGEANVELQLAASAAPSATHHLFFSNADQSWAFAAPIPLQPYSIDVNFYPEGGALVAGLSNRVFFHAADFSGKPVELKGAIVNSRDEVVARAETEYRGRGQFDFIPLPEQDYRLSAAVGESQVMADLPAASTTDLATLKVSDAVVNSDEPLEVEVVSRDADQRYGLAYYNNGALVTQQFFAVPQTLKPTRVRLDVPAEIAGAGEVTLYAADDQGQVKPLAERMVFRRPQRQLAIEADELQTEYAAGDRVNLQVAAKDEAGQPAAAALGVAIVNENAFAHTTQQSPTLVASQLLTKRLQRPEELQDPQALLQDDAEAEKQLDYILATDGWRQFVKAGDQNLYAQNRQAVPPAELSAMSSMFTESIDESLVESPILVLKNKIAASPAKLSKNAPTKVAAQSASSGVSLTPWIFAAAIATTAGLIVLALLGSAGPAWFWGPAVTLTSVATVAIAWLSLASMQPPPTSISAQVALKNSAEAPIPTPMADREMAAELEQDELFLDAAGGEKRSAVAGANDRVGEAETEEMRMDSYAASPPITAQPMMEEAKEAESRPLEKSERRLNNMAAPMMAPAEATPAPASPELAPGRSVGPKSAAAETPKAEANLAEMPATAPPAIASDAPEAKTQVRSAPASGRAGGSPSFKSMPAPYSANDAIPPSDYAGSAQSRFSMADKKADTPTLRRNRQAGDIASSEVEQELLMRNQAIGTAEYGLRKAASQQMGLSQQAQQVEGLTDGFGGDMQQAPNLPLPAANGPGGQPRQRMMLSRGAALQDQVESDDAQPSATGAAAQQRQEKDFYYRAYAYGDDEKRDLDGLLGAQPTPETIFWAPLVQTDDNGQATLSFQLPPTPGKYRITIDAVGDGRIGSVRKSFNSRPVSESATPPPAKKAGK</sequence>
<dbReference type="GO" id="GO:0004866">
    <property type="term" value="F:endopeptidase inhibitor activity"/>
    <property type="evidence" value="ECO:0007669"/>
    <property type="project" value="InterPro"/>
</dbReference>
<feature type="domain" description="Macroglobulin" evidence="5">
    <location>
        <begin position="255"/>
        <end position="345"/>
    </location>
</feature>
<dbReference type="Gene3D" id="2.60.40.1930">
    <property type="match status" value="1"/>
</dbReference>
<comment type="caution">
    <text evidence="6">The sequence shown here is derived from an EMBL/GenBank/DDBJ whole genome shotgun (WGS) entry which is preliminary data.</text>
</comment>
<feature type="transmembrane region" description="Helical" evidence="4">
    <location>
        <begin position="90"/>
        <end position="112"/>
    </location>
</feature>
<keyword evidence="4" id="KW-0812">Transmembrane</keyword>
<dbReference type="OrthoDB" id="97821at2"/>
<evidence type="ECO:0000256" key="4">
    <source>
        <dbReference type="SAM" id="Phobius"/>
    </source>
</evidence>
<evidence type="ECO:0000313" key="7">
    <source>
        <dbReference type="Proteomes" id="UP000318878"/>
    </source>
</evidence>
<keyword evidence="7" id="KW-1185">Reference proteome</keyword>
<dbReference type="PANTHER" id="PTHR11412:SF136">
    <property type="entry name" value="CD109 ANTIGEN"/>
    <property type="match status" value="1"/>
</dbReference>
<dbReference type="Pfam" id="PF01835">
    <property type="entry name" value="MG2"/>
    <property type="match status" value="1"/>
</dbReference>
<reference evidence="6 7" key="1">
    <citation type="submission" date="2019-02" db="EMBL/GenBank/DDBJ databases">
        <title>Deep-cultivation of Planctomycetes and their phenomic and genomic characterization uncovers novel biology.</title>
        <authorList>
            <person name="Wiegand S."/>
            <person name="Jogler M."/>
            <person name="Boedeker C."/>
            <person name="Pinto D."/>
            <person name="Vollmers J."/>
            <person name="Rivas-Marin E."/>
            <person name="Kohn T."/>
            <person name="Peeters S.H."/>
            <person name="Heuer A."/>
            <person name="Rast P."/>
            <person name="Oberbeckmann S."/>
            <person name="Bunk B."/>
            <person name="Jeske O."/>
            <person name="Meyerdierks A."/>
            <person name="Storesund J.E."/>
            <person name="Kallscheuer N."/>
            <person name="Luecker S."/>
            <person name="Lage O.M."/>
            <person name="Pohl T."/>
            <person name="Merkel B.J."/>
            <person name="Hornburger P."/>
            <person name="Mueller R.-W."/>
            <person name="Bruemmer F."/>
            <person name="Labrenz M."/>
            <person name="Spormann A.M."/>
            <person name="Op Den Camp H."/>
            <person name="Overmann J."/>
            <person name="Amann R."/>
            <person name="Jetten M.S.M."/>
            <person name="Mascher T."/>
            <person name="Medema M.H."/>
            <person name="Devos D.P."/>
            <person name="Kaster A.-K."/>
            <person name="Ovreas L."/>
            <person name="Rohde M."/>
            <person name="Galperin M.Y."/>
            <person name="Jogler C."/>
        </authorList>
    </citation>
    <scope>NUCLEOTIDE SEQUENCE [LARGE SCALE GENOMIC DNA]</scope>
    <source>
        <strain evidence="6 7">Enr8</strain>
    </source>
</reference>
<proteinExistence type="predicted"/>
<feature type="compositionally biased region" description="Basic and acidic residues" evidence="3">
    <location>
        <begin position="953"/>
        <end position="966"/>
    </location>
</feature>
<feature type="compositionally biased region" description="Low complexity" evidence="3">
    <location>
        <begin position="1150"/>
        <end position="1161"/>
    </location>
</feature>
<dbReference type="PANTHER" id="PTHR11412">
    <property type="entry name" value="MACROGLOBULIN / COMPLEMENT"/>
    <property type="match status" value="1"/>
</dbReference>
<dbReference type="Proteomes" id="UP000318878">
    <property type="component" value="Unassembled WGS sequence"/>
</dbReference>
<name>A0A5C5VL34_9BACT</name>
<feature type="compositionally biased region" description="Low complexity" evidence="3">
    <location>
        <begin position="1124"/>
        <end position="1137"/>
    </location>
</feature>
<feature type="region of interest" description="Disordered" evidence="3">
    <location>
        <begin position="1122"/>
        <end position="1200"/>
    </location>
</feature>
<organism evidence="6 7">
    <name type="scientific">Blastopirellula retiformator</name>
    <dbReference type="NCBI Taxonomy" id="2527970"/>
    <lineage>
        <taxon>Bacteria</taxon>
        <taxon>Pseudomonadati</taxon>
        <taxon>Planctomycetota</taxon>
        <taxon>Planctomycetia</taxon>
        <taxon>Pirellulales</taxon>
        <taxon>Pirellulaceae</taxon>
        <taxon>Blastopirellula</taxon>
    </lineage>
</organism>
<feature type="transmembrane region" description="Helical" evidence="4">
    <location>
        <begin position="816"/>
        <end position="837"/>
    </location>
</feature>
<protein>
    <submittedName>
        <fullName evidence="6">MG2 domain protein</fullName>
    </submittedName>
</protein>
<evidence type="ECO:0000256" key="3">
    <source>
        <dbReference type="SAM" id="MobiDB-lite"/>
    </source>
</evidence>
<feature type="compositionally biased region" description="Basic and acidic residues" evidence="3">
    <location>
        <begin position="926"/>
        <end position="937"/>
    </location>
</feature>
<feature type="compositionally biased region" description="Pro residues" evidence="3">
    <location>
        <begin position="1289"/>
        <end position="1298"/>
    </location>
</feature>
<keyword evidence="1" id="KW-0732">Signal</keyword>
<evidence type="ECO:0000256" key="2">
    <source>
        <dbReference type="ARBA" id="ARBA00022966"/>
    </source>
</evidence>
<keyword evidence="4" id="KW-0472">Membrane</keyword>
<feature type="compositionally biased region" description="Polar residues" evidence="3">
    <location>
        <begin position="1188"/>
        <end position="1199"/>
    </location>
</feature>
<feature type="compositionally biased region" description="Low complexity" evidence="3">
    <location>
        <begin position="981"/>
        <end position="994"/>
    </location>
</feature>
<evidence type="ECO:0000256" key="1">
    <source>
        <dbReference type="ARBA" id="ARBA00022729"/>
    </source>
</evidence>
<evidence type="ECO:0000313" key="6">
    <source>
        <dbReference type="EMBL" id="TWT38630.1"/>
    </source>
</evidence>
<dbReference type="EMBL" id="SJPF01000001">
    <property type="protein sequence ID" value="TWT38630.1"/>
    <property type="molecule type" value="Genomic_DNA"/>
</dbReference>
<accession>A0A5C5VL34</accession>
<feature type="compositionally biased region" description="Polar residues" evidence="3">
    <location>
        <begin position="1277"/>
        <end position="1288"/>
    </location>
</feature>
<keyword evidence="2" id="KW-0882">Thioester bond</keyword>
<feature type="transmembrane region" description="Helical" evidence="4">
    <location>
        <begin position="844"/>
        <end position="865"/>
    </location>
</feature>
<dbReference type="InterPro" id="IPR002890">
    <property type="entry name" value="MG2"/>
</dbReference>
<keyword evidence="4" id="KW-1133">Transmembrane helix</keyword>